<keyword evidence="3 5" id="KW-0378">Hydrolase</keyword>
<dbReference type="SUPFAM" id="SSF51556">
    <property type="entry name" value="Metallo-dependent hydrolases"/>
    <property type="match status" value="1"/>
</dbReference>
<dbReference type="PROSITE" id="PS01137">
    <property type="entry name" value="TATD_1"/>
    <property type="match status" value="1"/>
</dbReference>
<protein>
    <submittedName>
        <fullName evidence="5">Uncharacterized deoxyribonuclease YabD</fullName>
        <ecNumber evidence="5">3.1.21.-</ecNumber>
    </submittedName>
</protein>
<evidence type="ECO:0000256" key="2">
    <source>
        <dbReference type="ARBA" id="ARBA00022723"/>
    </source>
</evidence>
<dbReference type="CDD" id="cd01310">
    <property type="entry name" value="TatD_DNAse"/>
    <property type="match status" value="1"/>
</dbReference>
<dbReference type="GO" id="GO:0005829">
    <property type="term" value="C:cytosol"/>
    <property type="evidence" value="ECO:0007669"/>
    <property type="project" value="TreeGrafter"/>
</dbReference>
<dbReference type="NCBIfam" id="TIGR00010">
    <property type="entry name" value="YchF/TatD family DNA exonuclease"/>
    <property type="match status" value="1"/>
</dbReference>
<dbReference type="PROSITE" id="PS01090">
    <property type="entry name" value="TATD_2"/>
    <property type="match status" value="1"/>
</dbReference>
<feature type="binding site" evidence="4">
    <location>
        <position position="128"/>
    </location>
    <ligand>
        <name>a divalent metal cation</name>
        <dbReference type="ChEBI" id="CHEBI:60240"/>
        <label>2</label>
    </ligand>
</feature>
<dbReference type="PIRSF" id="PIRSF005902">
    <property type="entry name" value="DNase_TatD"/>
    <property type="match status" value="1"/>
</dbReference>
<evidence type="ECO:0000256" key="3">
    <source>
        <dbReference type="ARBA" id="ARBA00022801"/>
    </source>
</evidence>
<dbReference type="InterPro" id="IPR032466">
    <property type="entry name" value="Metal_Hydrolase"/>
</dbReference>
<reference evidence="5" key="1">
    <citation type="submission" date="2018-01" db="EMBL/GenBank/DDBJ databases">
        <authorList>
            <person name="Regsiter A."/>
            <person name="William W."/>
        </authorList>
    </citation>
    <scope>NUCLEOTIDE SEQUENCE</scope>
    <source>
        <strain evidence="5">TRIP AH-1</strain>
    </source>
</reference>
<dbReference type="FunFam" id="3.20.20.140:FF:000005">
    <property type="entry name" value="TatD family hydrolase"/>
    <property type="match status" value="1"/>
</dbReference>
<feature type="binding site" evidence="4">
    <location>
        <position position="8"/>
    </location>
    <ligand>
        <name>a divalent metal cation</name>
        <dbReference type="ChEBI" id="CHEBI:60240"/>
        <label>1</label>
    </ligand>
</feature>
<feature type="binding site" evidence="4">
    <location>
        <position position="153"/>
    </location>
    <ligand>
        <name>a divalent metal cation</name>
        <dbReference type="ChEBI" id="CHEBI:60240"/>
        <label>2</label>
    </ligand>
</feature>
<dbReference type="PANTHER" id="PTHR46124:SF2">
    <property type="entry name" value="D-AMINOACYL-TRNA DEACYLASE"/>
    <property type="match status" value="1"/>
</dbReference>
<name>A0A445N2Y2_9BACT</name>
<feature type="binding site" evidence="4">
    <location>
        <position position="203"/>
    </location>
    <ligand>
        <name>a divalent metal cation</name>
        <dbReference type="ChEBI" id="CHEBI:60240"/>
        <label>1</label>
    </ligand>
</feature>
<organism evidence="5">
    <name type="scientific">uncultured Desulfobacterium sp</name>
    <dbReference type="NCBI Taxonomy" id="201089"/>
    <lineage>
        <taxon>Bacteria</taxon>
        <taxon>Pseudomonadati</taxon>
        <taxon>Thermodesulfobacteriota</taxon>
        <taxon>Desulfobacteria</taxon>
        <taxon>Desulfobacterales</taxon>
        <taxon>Desulfobacteriaceae</taxon>
        <taxon>Desulfobacterium</taxon>
        <taxon>environmental samples</taxon>
    </lineage>
</organism>
<keyword evidence="2 4" id="KW-0479">Metal-binding</keyword>
<evidence type="ECO:0000313" key="5">
    <source>
        <dbReference type="EMBL" id="SPD76036.1"/>
    </source>
</evidence>
<gene>
    <name evidence="5" type="primary">yabD</name>
    <name evidence="5" type="ORF">PITCH_A80031</name>
</gene>
<dbReference type="GO" id="GO:0046872">
    <property type="term" value="F:metal ion binding"/>
    <property type="evidence" value="ECO:0007669"/>
    <property type="project" value="UniProtKB-KW"/>
</dbReference>
<dbReference type="GO" id="GO:0016788">
    <property type="term" value="F:hydrolase activity, acting on ester bonds"/>
    <property type="evidence" value="ECO:0007669"/>
    <property type="project" value="InterPro"/>
</dbReference>
<comment type="similarity">
    <text evidence="1">Belongs to the metallo-dependent hydrolases superfamily. TatD-type hydrolase family.</text>
</comment>
<evidence type="ECO:0000256" key="4">
    <source>
        <dbReference type="PIRSR" id="PIRSR005902-1"/>
    </source>
</evidence>
<sequence>MLIDSHAHLDMVDFDKNRQDVIDRAIAGGLTGIITIGIDLGSSAKALELARQHDFIYAAAGYHPHNADKCEPKSLEKLGNLASDKLIVAWGEIGLDFYRGYSIRENQIRIFEQQLKIADDMELPVIIHDRDAHDDVLNILKRRGKGEGKGVIHCFSGDLDLAHEFMELGYYISIPGTVTYQNATKTKEVAAKIPMERMLIETDAPFLAPVPKRGKGNEPLFVVYTAREIARLRGIEFEEVATRTAQNAISLFGLKQ</sequence>
<dbReference type="GO" id="GO:0004536">
    <property type="term" value="F:DNA nuclease activity"/>
    <property type="evidence" value="ECO:0007669"/>
    <property type="project" value="InterPro"/>
</dbReference>
<evidence type="ECO:0000256" key="1">
    <source>
        <dbReference type="ARBA" id="ARBA00009275"/>
    </source>
</evidence>
<dbReference type="PANTHER" id="PTHR46124">
    <property type="entry name" value="D-AMINOACYL-TRNA DEACYLASE"/>
    <property type="match status" value="1"/>
</dbReference>
<feature type="binding site" evidence="4">
    <location>
        <position position="92"/>
    </location>
    <ligand>
        <name>a divalent metal cation</name>
        <dbReference type="ChEBI" id="CHEBI:60240"/>
        <label>1</label>
    </ligand>
</feature>
<dbReference type="Pfam" id="PF01026">
    <property type="entry name" value="TatD_DNase"/>
    <property type="match status" value="1"/>
</dbReference>
<dbReference type="EMBL" id="OJIN01000225">
    <property type="protein sequence ID" value="SPD76036.1"/>
    <property type="molecule type" value="Genomic_DNA"/>
</dbReference>
<proteinExistence type="inferred from homology"/>
<dbReference type="InterPro" id="IPR018228">
    <property type="entry name" value="DNase_TatD-rel_CS"/>
</dbReference>
<dbReference type="InterPro" id="IPR015991">
    <property type="entry name" value="TatD/YcfH-like"/>
</dbReference>
<accession>A0A445N2Y2</accession>
<dbReference type="Gene3D" id="3.20.20.140">
    <property type="entry name" value="Metal-dependent hydrolases"/>
    <property type="match status" value="1"/>
</dbReference>
<feature type="binding site" evidence="4">
    <location>
        <position position="6"/>
    </location>
    <ligand>
        <name>a divalent metal cation</name>
        <dbReference type="ChEBI" id="CHEBI:60240"/>
        <label>1</label>
    </ligand>
</feature>
<dbReference type="AlphaFoldDB" id="A0A445N2Y2"/>
<dbReference type="EC" id="3.1.21.-" evidence="5"/>
<dbReference type="InterPro" id="IPR001130">
    <property type="entry name" value="TatD-like"/>
</dbReference>